<dbReference type="InterPro" id="IPR012094">
    <property type="entry name" value="tRNA_Ile_lys_synt"/>
</dbReference>
<dbReference type="AlphaFoldDB" id="A0A380H9K2"/>
<dbReference type="InterPro" id="IPR012795">
    <property type="entry name" value="tRNA_Ile_lys_synt_N"/>
</dbReference>
<dbReference type="Proteomes" id="UP000255425">
    <property type="component" value="Unassembled WGS sequence"/>
</dbReference>
<evidence type="ECO:0000313" key="11">
    <source>
        <dbReference type="Proteomes" id="UP000255425"/>
    </source>
</evidence>
<dbReference type="InterPro" id="IPR014729">
    <property type="entry name" value="Rossmann-like_a/b/a_fold"/>
</dbReference>
<dbReference type="GeneID" id="63935580"/>
<sequence>MNINVDGWSKSEHIVVAVSTGIDSMSLLHILLNDYQDTYSKITCVHVNHGLRNESEEEERFLQEYCEQNHIELYVKHLDLTHLVQKGNSIQHEARQRRYDWFETIIKDINADVLLTAHHLDDQLETIFYRLFTGRSTRNSLGISSVTYYDNYRICRPLLNVMKSDIITYQKVNRVPYYEDLSNHDTKYVRNDIRHRLLPAIDKNPNLNTHQLLKFKEWHDRELQSLNHQAQDFIIQFVSESEKQRKYTFSRDTFNALDTNVKMIVMDRLFNKLGQQLSIPQTSYEEWFEQIQSNKSQFNLDLTDKWIIQIAYDTLIIMVKSEVDKNKIYNMHIERPGNYLFNGYKIHVSQNLPLTTYPLKVRVRQTGDVFKLNGQEGHKKVSRLFIDNKIVADEREHIPLIINNSNEIIAIGCLYVQENFKDLIMISNNGDE</sequence>
<dbReference type="NCBIfam" id="TIGR02433">
    <property type="entry name" value="lysidine_TilS_C"/>
    <property type="match status" value="1"/>
</dbReference>
<dbReference type="SMART" id="SM00977">
    <property type="entry name" value="TilS_C"/>
    <property type="match status" value="1"/>
</dbReference>
<proteinExistence type="inferred from homology"/>
<feature type="domain" description="Lysidine-tRNA(Ile) synthetase C-terminal" evidence="9">
    <location>
        <begin position="359"/>
        <end position="424"/>
    </location>
</feature>
<comment type="caution">
    <text evidence="8">Lacks conserved residue(s) required for the propagation of feature annotation.</text>
</comment>
<dbReference type="Pfam" id="PF11734">
    <property type="entry name" value="TilS_C"/>
    <property type="match status" value="1"/>
</dbReference>
<dbReference type="GO" id="GO:0032267">
    <property type="term" value="F:tRNA(Ile)-lysidine synthase activity"/>
    <property type="evidence" value="ECO:0007669"/>
    <property type="project" value="UniProtKB-EC"/>
</dbReference>
<keyword evidence="6" id="KW-0067">ATP-binding</keyword>
<dbReference type="InterPro" id="IPR011063">
    <property type="entry name" value="TilS/TtcA_N"/>
</dbReference>
<evidence type="ECO:0000256" key="6">
    <source>
        <dbReference type="ARBA" id="ARBA00022840"/>
    </source>
</evidence>
<dbReference type="Pfam" id="PF01171">
    <property type="entry name" value="ATP_bind_3"/>
    <property type="match status" value="1"/>
</dbReference>
<evidence type="ECO:0000259" key="9">
    <source>
        <dbReference type="SMART" id="SM00977"/>
    </source>
</evidence>
<comment type="subcellular location">
    <subcellularLocation>
        <location evidence="1 8">Cytoplasm</location>
    </subcellularLocation>
</comment>
<reference evidence="10 11" key="1">
    <citation type="submission" date="2018-06" db="EMBL/GenBank/DDBJ databases">
        <authorList>
            <consortium name="Pathogen Informatics"/>
            <person name="Doyle S."/>
        </authorList>
    </citation>
    <scope>NUCLEOTIDE SEQUENCE [LARGE SCALE GENOMIC DNA]</scope>
    <source>
        <strain evidence="10 11">NCTC11807</strain>
    </source>
</reference>
<dbReference type="NCBIfam" id="TIGR02432">
    <property type="entry name" value="lysidine_TilS_N"/>
    <property type="match status" value="1"/>
</dbReference>
<dbReference type="InterPro" id="IPR012796">
    <property type="entry name" value="Lysidine-tRNA-synth_C"/>
</dbReference>
<keyword evidence="3 8" id="KW-0436">Ligase</keyword>
<dbReference type="SUPFAM" id="SSF56037">
    <property type="entry name" value="PheT/TilS domain"/>
    <property type="match status" value="1"/>
</dbReference>
<dbReference type="Gene3D" id="3.40.50.620">
    <property type="entry name" value="HUPs"/>
    <property type="match status" value="1"/>
</dbReference>
<evidence type="ECO:0000256" key="4">
    <source>
        <dbReference type="ARBA" id="ARBA00022694"/>
    </source>
</evidence>
<dbReference type="EMBL" id="UHDZ01000001">
    <property type="protein sequence ID" value="SUM74310.1"/>
    <property type="molecule type" value="Genomic_DNA"/>
</dbReference>
<dbReference type="CDD" id="cd01992">
    <property type="entry name" value="TilS_N"/>
    <property type="match status" value="1"/>
</dbReference>
<protein>
    <recommendedName>
        <fullName evidence="8">tRNA(Ile)-lysidine synthase</fullName>
        <ecNumber evidence="8">6.3.4.19</ecNumber>
    </recommendedName>
    <alternativeName>
        <fullName evidence="8">tRNA(Ile)-2-lysyl-cytidine synthase</fullName>
    </alternativeName>
    <alternativeName>
        <fullName evidence="8">tRNA(Ile)-lysidine synthetase</fullName>
    </alternativeName>
</protein>
<accession>A0A380H9K2</accession>
<keyword evidence="4 8" id="KW-0819">tRNA processing</keyword>
<keyword evidence="11" id="KW-1185">Reference proteome</keyword>
<dbReference type="PANTHER" id="PTHR43033">
    <property type="entry name" value="TRNA(ILE)-LYSIDINE SYNTHASE-RELATED"/>
    <property type="match status" value="1"/>
</dbReference>
<comment type="function">
    <text evidence="8">Ligates lysine onto the cytidine present at position 34 of the AUA codon-specific tRNA(Ile) that contains the anticodon CAU, in an ATP-dependent manner. Cytidine is converted to lysidine, thus changing the amino acid specificity of the tRNA from methionine to isoleucine.</text>
</comment>
<comment type="similarity">
    <text evidence="8">Belongs to the tRNA(Ile)-lysidine synthase family.</text>
</comment>
<gene>
    <name evidence="8 10" type="primary">tilS</name>
    <name evidence="10" type="ORF">NCTC11807_02529</name>
</gene>
<comment type="catalytic activity">
    <reaction evidence="7 8">
        <text>cytidine(34) in tRNA(Ile2) + L-lysine + ATP = lysidine(34) in tRNA(Ile2) + AMP + diphosphate + H(+)</text>
        <dbReference type="Rhea" id="RHEA:43744"/>
        <dbReference type="Rhea" id="RHEA-COMP:10625"/>
        <dbReference type="Rhea" id="RHEA-COMP:10670"/>
        <dbReference type="ChEBI" id="CHEBI:15378"/>
        <dbReference type="ChEBI" id="CHEBI:30616"/>
        <dbReference type="ChEBI" id="CHEBI:32551"/>
        <dbReference type="ChEBI" id="CHEBI:33019"/>
        <dbReference type="ChEBI" id="CHEBI:82748"/>
        <dbReference type="ChEBI" id="CHEBI:83665"/>
        <dbReference type="ChEBI" id="CHEBI:456215"/>
        <dbReference type="EC" id="6.3.4.19"/>
    </reaction>
</comment>
<dbReference type="HAMAP" id="MF_01161">
    <property type="entry name" value="tRNA_Ile_lys_synt"/>
    <property type="match status" value="1"/>
</dbReference>
<evidence type="ECO:0000256" key="1">
    <source>
        <dbReference type="ARBA" id="ARBA00004496"/>
    </source>
</evidence>
<evidence type="ECO:0000313" key="10">
    <source>
        <dbReference type="EMBL" id="SUM74310.1"/>
    </source>
</evidence>
<dbReference type="PANTHER" id="PTHR43033:SF1">
    <property type="entry name" value="TRNA(ILE)-LYSIDINE SYNTHASE-RELATED"/>
    <property type="match status" value="1"/>
</dbReference>
<dbReference type="GO" id="GO:0005524">
    <property type="term" value="F:ATP binding"/>
    <property type="evidence" value="ECO:0007669"/>
    <property type="project" value="UniProtKB-KW"/>
</dbReference>
<keyword evidence="5" id="KW-0547">Nucleotide-binding</keyword>
<evidence type="ECO:0000256" key="8">
    <source>
        <dbReference type="HAMAP-Rule" id="MF_01161"/>
    </source>
</evidence>
<evidence type="ECO:0000256" key="7">
    <source>
        <dbReference type="ARBA" id="ARBA00048539"/>
    </source>
</evidence>
<keyword evidence="2 8" id="KW-0963">Cytoplasm</keyword>
<evidence type="ECO:0000256" key="3">
    <source>
        <dbReference type="ARBA" id="ARBA00022598"/>
    </source>
</evidence>
<name>A0A380H9K2_9STAP</name>
<dbReference type="RefSeq" id="WP_115313985.1">
    <property type="nucleotide sequence ID" value="NZ_CP066042.1"/>
</dbReference>
<evidence type="ECO:0000256" key="5">
    <source>
        <dbReference type="ARBA" id="ARBA00022741"/>
    </source>
</evidence>
<dbReference type="EC" id="6.3.4.19" evidence="8"/>
<evidence type="ECO:0000256" key="2">
    <source>
        <dbReference type="ARBA" id="ARBA00022490"/>
    </source>
</evidence>
<dbReference type="GO" id="GO:0006400">
    <property type="term" value="P:tRNA modification"/>
    <property type="evidence" value="ECO:0007669"/>
    <property type="project" value="UniProtKB-UniRule"/>
</dbReference>
<dbReference type="SUPFAM" id="SSF52402">
    <property type="entry name" value="Adenine nucleotide alpha hydrolases-like"/>
    <property type="match status" value="1"/>
</dbReference>
<organism evidence="10 11">
    <name type="scientific">Staphylococcus saccharolyticus</name>
    <dbReference type="NCBI Taxonomy" id="33028"/>
    <lineage>
        <taxon>Bacteria</taxon>
        <taxon>Bacillati</taxon>
        <taxon>Bacillota</taxon>
        <taxon>Bacilli</taxon>
        <taxon>Bacillales</taxon>
        <taxon>Staphylococcaceae</taxon>
        <taxon>Staphylococcus</taxon>
    </lineage>
</organism>
<dbReference type="GO" id="GO:0005737">
    <property type="term" value="C:cytoplasm"/>
    <property type="evidence" value="ECO:0007669"/>
    <property type="project" value="UniProtKB-SubCell"/>
</dbReference>